<evidence type="ECO:0000256" key="1">
    <source>
        <dbReference type="SAM" id="SignalP"/>
    </source>
</evidence>
<comment type="caution">
    <text evidence="2">The sequence shown here is derived from an EMBL/GenBank/DDBJ whole genome shotgun (WGS) entry which is preliminary data.</text>
</comment>
<dbReference type="AlphaFoldDB" id="X6PEL3"/>
<keyword evidence="3" id="KW-1185">Reference proteome</keyword>
<protein>
    <submittedName>
        <fullName evidence="2">Uncharacterized protein</fullName>
    </submittedName>
</protein>
<sequence length="179" mass="20266">MFWCLLCFICILFNDHATQRQERIARGKIVDSLGEGAEEFAGLGGITNFSSLLDGVDKNELFTTPFQSGCKLTEKEEMEIYEAKYQKKSSEKTFTGLKQANTITIKNMFDDCPVKNNQKQSRINLPKTNSSTDKSETIETLKKQLTNPHITVAESYAIHKKIQMQNAKIMCAKQNAEKN</sequence>
<reference evidence="2 3" key="1">
    <citation type="journal article" date="2013" name="Curr. Biol.">
        <title>The Genome of the Foraminiferan Reticulomyxa filosa.</title>
        <authorList>
            <person name="Glockner G."/>
            <person name="Hulsmann N."/>
            <person name="Schleicher M."/>
            <person name="Noegel A.A."/>
            <person name="Eichinger L."/>
            <person name="Gallinger C."/>
            <person name="Pawlowski J."/>
            <person name="Sierra R."/>
            <person name="Euteneuer U."/>
            <person name="Pillet L."/>
            <person name="Moustafa A."/>
            <person name="Platzer M."/>
            <person name="Groth M."/>
            <person name="Szafranski K."/>
            <person name="Schliwa M."/>
        </authorList>
    </citation>
    <scope>NUCLEOTIDE SEQUENCE [LARGE SCALE GENOMIC DNA]</scope>
</reference>
<proteinExistence type="predicted"/>
<accession>X6PEL3</accession>
<name>X6PEL3_RETFI</name>
<feature type="signal peptide" evidence="1">
    <location>
        <begin position="1"/>
        <end position="19"/>
    </location>
</feature>
<dbReference type="Proteomes" id="UP000023152">
    <property type="component" value="Unassembled WGS sequence"/>
</dbReference>
<keyword evidence="1" id="KW-0732">Signal</keyword>
<feature type="chain" id="PRO_5004976612" evidence="1">
    <location>
        <begin position="20"/>
        <end position="179"/>
    </location>
</feature>
<gene>
    <name evidence="2" type="ORF">RFI_00148</name>
</gene>
<organism evidence="2 3">
    <name type="scientific">Reticulomyxa filosa</name>
    <dbReference type="NCBI Taxonomy" id="46433"/>
    <lineage>
        <taxon>Eukaryota</taxon>
        <taxon>Sar</taxon>
        <taxon>Rhizaria</taxon>
        <taxon>Retaria</taxon>
        <taxon>Foraminifera</taxon>
        <taxon>Monothalamids</taxon>
        <taxon>Reticulomyxidae</taxon>
        <taxon>Reticulomyxa</taxon>
    </lineage>
</organism>
<dbReference type="EMBL" id="ASPP01000152">
    <property type="protein sequence ID" value="ETO36915.1"/>
    <property type="molecule type" value="Genomic_DNA"/>
</dbReference>
<evidence type="ECO:0000313" key="2">
    <source>
        <dbReference type="EMBL" id="ETO36915.1"/>
    </source>
</evidence>
<evidence type="ECO:0000313" key="3">
    <source>
        <dbReference type="Proteomes" id="UP000023152"/>
    </source>
</evidence>